<sequence>MPAWPWGSLTGRGLNMTITTTTLGKGVSQLAFDEGWLEQVHVNLPGANRRAQEILAGRSLKKQWQVAWQLRAVTLIDLTTLSGDDGPSNVRRLCCKAKRPVRQDLLDALGLSHKELTVAAVCVYPSRVADAVGTLKSIGCDIPVASVATGFPSGQTGLWSRLDEIRQAVAAGAKEIDIVVNRTLVLSAKWNELYQELRTCRQACGEAHMKTILAVGELGSLTNVYRASLVAMMAGSDFIKTSTGKETVNATFPAGVVMTRAIWEYYQRTGFKVGFKPAGGIRTAKDALCWLTLIAEELGIEWLQPELFRLGASSLLLDIERQIFTHVTGRYAAAQDFAMA</sequence>
<dbReference type="PANTHER" id="PTHR10889">
    <property type="entry name" value="DEOXYRIBOSE-PHOSPHATE ALDOLASE"/>
    <property type="match status" value="1"/>
</dbReference>
<evidence type="ECO:0000256" key="4">
    <source>
        <dbReference type="ARBA" id="ARBA00009473"/>
    </source>
</evidence>
<reference evidence="16" key="1">
    <citation type="submission" date="2025-08" db="UniProtKB">
        <authorList>
            <consortium name="Ensembl"/>
        </authorList>
    </citation>
    <scope>IDENTIFICATION</scope>
</reference>
<dbReference type="GO" id="GO:0005737">
    <property type="term" value="C:cytoplasm"/>
    <property type="evidence" value="ECO:0007669"/>
    <property type="project" value="InterPro"/>
</dbReference>
<dbReference type="InterPro" id="IPR002915">
    <property type="entry name" value="DeoC/FbaB/LacD_aldolase"/>
</dbReference>
<evidence type="ECO:0000256" key="3">
    <source>
        <dbReference type="ARBA" id="ARBA00004816"/>
    </source>
</evidence>
<dbReference type="Ensembl" id="ENSEBUT00000016608.1">
    <property type="protein sequence ID" value="ENSEBUP00000016032.1"/>
    <property type="gene ID" value="ENSEBUG00000010084.1"/>
</dbReference>
<evidence type="ECO:0000256" key="12">
    <source>
        <dbReference type="ARBA" id="ARBA00048791"/>
    </source>
</evidence>
<comment type="function">
    <text evidence="13">Catalyzes a reversible aldol reaction between acetaldehyde and D-glyceraldehyde 3-phosphate to generate 2-deoxy-D-ribose 5-phosphate. Participates in stress granule (SG) assembly. May allow ATP production from extracellular deoxyinosine in conditions of energy deprivation.</text>
</comment>
<evidence type="ECO:0000313" key="17">
    <source>
        <dbReference type="Proteomes" id="UP000694388"/>
    </source>
</evidence>
<dbReference type="Gene3D" id="3.20.20.70">
    <property type="entry name" value="Aldolase class I"/>
    <property type="match status" value="1"/>
</dbReference>
<keyword evidence="17" id="KW-1185">Reference proteome</keyword>
<dbReference type="GO" id="GO:0046386">
    <property type="term" value="P:deoxyribose phosphate catabolic process"/>
    <property type="evidence" value="ECO:0007669"/>
    <property type="project" value="UniProtKB-UniPathway"/>
</dbReference>
<keyword evidence="6" id="KW-0963">Cytoplasm</keyword>
<comment type="similarity">
    <text evidence="4">Belongs to the DeoC/FbaB aldolase family. DeoC type 2 subfamily.</text>
</comment>
<evidence type="ECO:0000256" key="15">
    <source>
        <dbReference type="ARBA" id="ARBA00068105"/>
    </source>
</evidence>
<proteinExistence type="inferred from homology"/>
<dbReference type="AlphaFoldDB" id="A0A8C4QJW3"/>
<dbReference type="GO" id="GO:0005634">
    <property type="term" value="C:nucleus"/>
    <property type="evidence" value="ECO:0007669"/>
    <property type="project" value="UniProtKB-SubCell"/>
</dbReference>
<comment type="catalytic activity">
    <reaction evidence="12">
        <text>2-deoxy-D-ribose 5-phosphate = D-glyceraldehyde 3-phosphate + acetaldehyde</text>
        <dbReference type="Rhea" id="RHEA:12821"/>
        <dbReference type="ChEBI" id="CHEBI:15343"/>
        <dbReference type="ChEBI" id="CHEBI:59776"/>
        <dbReference type="ChEBI" id="CHEBI:62877"/>
        <dbReference type="EC" id="4.1.2.4"/>
    </reaction>
</comment>
<evidence type="ECO:0000256" key="10">
    <source>
        <dbReference type="ARBA" id="ARBA00031814"/>
    </source>
</evidence>
<dbReference type="UniPathway" id="UPA00002">
    <property type="reaction ID" value="UER00468"/>
</dbReference>
<dbReference type="EC" id="4.1.2.4" evidence="5"/>
<dbReference type="Pfam" id="PF01791">
    <property type="entry name" value="DeoC"/>
    <property type="match status" value="1"/>
</dbReference>
<reference evidence="16" key="2">
    <citation type="submission" date="2025-09" db="UniProtKB">
        <authorList>
            <consortium name="Ensembl"/>
        </authorList>
    </citation>
    <scope>IDENTIFICATION</scope>
</reference>
<dbReference type="OMA" id="RYSGPDY"/>
<dbReference type="PANTHER" id="PTHR10889:SF3">
    <property type="entry name" value="DEOXYRIBOSE-PHOSPHATE ALDOLASE"/>
    <property type="match status" value="1"/>
</dbReference>
<evidence type="ECO:0000256" key="6">
    <source>
        <dbReference type="ARBA" id="ARBA00022490"/>
    </source>
</evidence>
<dbReference type="SUPFAM" id="SSF51569">
    <property type="entry name" value="Aldolase"/>
    <property type="match status" value="1"/>
</dbReference>
<dbReference type="SMART" id="SM01133">
    <property type="entry name" value="DeoC"/>
    <property type="match status" value="1"/>
</dbReference>
<dbReference type="NCBIfam" id="TIGR00126">
    <property type="entry name" value="deoC"/>
    <property type="match status" value="1"/>
</dbReference>
<dbReference type="InterPro" id="IPR013785">
    <property type="entry name" value="Aldolase_TIM"/>
</dbReference>
<evidence type="ECO:0000256" key="5">
    <source>
        <dbReference type="ARBA" id="ARBA00012515"/>
    </source>
</evidence>
<dbReference type="GO" id="GO:0009264">
    <property type="term" value="P:deoxyribonucleotide catabolic process"/>
    <property type="evidence" value="ECO:0007669"/>
    <property type="project" value="InterPro"/>
</dbReference>
<evidence type="ECO:0000256" key="13">
    <source>
        <dbReference type="ARBA" id="ARBA00054733"/>
    </source>
</evidence>
<dbReference type="Proteomes" id="UP000694388">
    <property type="component" value="Unplaced"/>
</dbReference>
<dbReference type="FunFam" id="3.20.20.70:FF:000103">
    <property type="entry name" value="Putative deoxyribose-phosphate aldolase"/>
    <property type="match status" value="1"/>
</dbReference>
<evidence type="ECO:0000256" key="8">
    <source>
        <dbReference type="ARBA" id="ARBA00023242"/>
    </source>
</evidence>
<comment type="subcellular location">
    <subcellularLocation>
        <location evidence="2">Cytoplasmic granule</location>
    </subcellularLocation>
    <subcellularLocation>
        <location evidence="1">Nucleus</location>
    </subcellularLocation>
</comment>
<comment type="pathway">
    <text evidence="3">Carbohydrate degradation; 2-deoxy-D-ribose 1-phosphate degradation; D-glyceraldehyde 3-phosphate and acetaldehyde from 2-deoxy-alpha-D-ribose 1-phosphate: step 2/2.</text>
</comment>
<evidence type="ECO:0000256" key="14">
    <source>
        <dbReference type="ARBA" id="ARBA00061866"/>
    </source>
</evidence>
<protein>
    <recommendedName>
        <fullName evidence="15">Deoxyribose-phosphate aldolase</fullName>
        <ecNumber evidence="5">4.1.2.4</ecNumber>
    </recommendedName>
    <alternativeName>
        <fullName evidence="11">2-deoxy-D-ribose 5-phosphate aldolase</fullName>
    </alternativeName>
    <alternativeName>
        <fullName evidence="10">Phosphodeoxyriboaldolase</fullName>
    </alternativeName>
</protein>
<dbReference type="GO" id="GO:0016052">
    <property type="term" value="P:carbohydrate catabolic process"/>
    <property type="evidence" value="ECO:0007669"/>
    <property type="project" value="TreeGrafter"/>
</dbReference>
<keyword evidence="8" id="KW-0539">Nucleus</keyword>
<dbReference type="GeneTree" id="ENSGT00390000007878"/>
<evidence type="ECO:0000256" key="7">
    <source>
        <dbReference type="ARBA" id="ARBA00023239"/>
    </source>
</evidence>
<evidence type="ECO:0000256" key="9">
    <source>
        <dbReference type="ARBA" id="ARBA00023270"/>
    </source>
</evidence>
<dbReference type="GO" id="GO:0004139">
    <property type="term" value="F:deoxyribose-phosphate aldolase activity"/>
    <property type="evidence" value="ECO:0007669"/>
    <property type="project" value="UniProtKB-EC"/>
</dbReference>
<keyword evidence="9" id="KW-0704">Schiff base</keyword>
<organism evidence="16 17">
    <name type="scientific">Eptatretus burgeri</name>
    <name type="common">Inshore hagfish</name>
    <dbReference type="NCBI Taxonomy" id="7764"/>
    <lineage>
        <taxon>Eukaryota</taxon>
        <taxon>Metazoa</taxon>
        <taxon>Chordata</taxon>
        <taxon>Craniata</taxon>
        <taxon>Vertebrata</taxon>
        <taxon>Cyclostomata</taxon>
        <taxon>Myxini</taxon>
        <taxon>Myxiniformes</taxon>
        <taxon>Myxinidae</taxon>
        <taxon>Eptatretinae</taxon>
        <taxon>Eptatretus</taxon>
    </lineage>
</organism>
<name>A0A8C4QJW3_EPTBU</name>
<evidence type="ECO:0000313" key="16">
    <source>
        <dbReference type="Ensembl" id="ENSEBUP00000016032.1"/>
    </source>
</evidence>
<comment type="subunit">
    <text evidence="14">Interacts with YBX1.</text>
</comment>
<dbReference type="CDD" id="cd00959">
    <property type="entry name" value="DeoC"/>
    <property type="match status" value="1"/>
</dbReference>
<dbReference type="InterPro" id="IPR011343">
    <property type="entry name" value="DeoC"/>
</dbReference>
<keyword evidence="7" id="KW-0456">Lyase</keyword>
<evidence type="ECO:0000256" key="2">
    <source>
        <dbReference type="ARBA" id="ARBA00004463"/>
    </source>
</evidence>
<accession>A0A8C4QJW3</accession>
<evidence type="ECO:0000256" key="11">
    <source>
        <dbReference type="ARBA" id="ARBA00032755"/>
    </source>
</evidence>
<evidence type="ECO:0000256" key="1">
    <source>
        <dbReference type="ARBA" id="ARBA00004123"/>
    </source>
</evidence>